<comment type="caution">
    <text evidence="2">The sequence shown here is derived from an EMBL/GenBank/DDBJ whole genome shotgun (WGS) entry which is preliminary data.</text>
</comment>
<protein>
    <submittedName>
        <fullName evidence="2">Uncharacterized protein</fullName>
    </submittedName>
</protein>
<keyword evidence="3" id="KW-1185">Reference proteome</keyword>
<dbReference type="AlphaFoldDB" id="A0A843XLY8"/>
<feature type="compositionally biased region" description="Polar residues" evidence="1">
    <location>
        <begin position="1"/>
        <end position="13"/>
    </location>
</feature>
<proteinExistence type="predicted"/>
<dbReference type="OrthoDB" id="1739458at2759"/>
<feature type="region of interest" description="Disordered" evidence="1">
    <location>
        <begin position="1"/>
        <end position="22"/>
    </location>
</feature>
<dbReference type="EMBL" id="NMUH01009508">
    <property type="protein sequence ID" value="MQM20130.1"/>
    <property type="molecule type" value="Genomic_DNA"/>
</dbReference>
<reference evidence="2" key="1">
    <citation type="submission" date="2017-07" db="EMBL/GenBank/DDBJ databases">
        <title>Taro Niue Genome Assembly and Annotation.</title>
        <authorList>
            <person name="Atibalentja N."/>
            <person name="Keating K."/>
            <person name="Fields C.J."/>
        </authorList>
    </citation>
    <scope>NUCLEOTIDE SEQUENCE</scope>
    <source>
        <strain evidence="2">Niue_2</strain>
        <tissue evidence="2">Leaf</tissue>
    </source>
</reference>
<dbReference type="Proteomes" id="UP000652761">
    <property type="component" value="Unassembled WGS sequence"/>
</dbReference>
<evidence type="ECO:0000313" key="2">
    <source>
        <dbReference type="EMBL" id="MQM20130.1"/>
    </source>
</evidence>
<evidence type="ECO:0000313" key="3">
    <source>
        <dbReference type="Proteomes" id="UP000652761"/>
    </source>
</evidence>
<name>A0A843XLY8_COLES</name>
<evidence type="ECO:0000256" key="1">
    <source>
        <dbReference type="SAM" id="MobiDB-lite"/>
    </source>
</evidence>
<gene>
    <name evidence="2" type="ORF">Taro_053145</name>
</gene>
<sequence length="250" mass="27564">MTPTSLSATTQRNPGDRHDNLLHRPLVNSANSQALEHYGSSTRAQRLQPRALWLQTRVQRVLPWADASFCHCPCAPSGTIVVVQARRRRDHPCPSTPMSSPAIVVHDTAIPKMMWQRDTKESEASLLEESRWGHLCRPPVALWIAAGDGTVNDYAGHNDAILFVIIRAAQAPEISSSRALRLAKAFDADGTRTIGGHCFPTDSQANERWISKFLFIILRVACSAGANFTPHITTVPSGKAYPKKSTIWDP</sequence>
<organism evidence="2 3">
    <name type="scientific">Colocasia esculenta</name>
    <name type="common">Wild taro</name>
    <name type="synonym">Arum esculentum</name>
    <dbReference type="NCBI Taxonomy" id="4460"/>
    <lineage>
        <taxon>Eukaryota</taxon>
        <taxon>Viridiplantae</taxon>
        <taxon>Streptophyta</taxon>
        <taxon>Embryophyta</taxon>
        <taxon>Tracheophyta</taxon>
        <taxon>Spermatophyta</taxon>
        <taxon>Magnoliopsida</taxon>
        <taxon>Liliopsida</taxon>
        <taxon>Araceae</taxon>
        <taxon>Aroideae</taxon>
        <taxon>Colocasieae</taxon>
        <taxon>Colocasia</taxon>
    </lineage>
</organism>
<accession>A0A843XLY8</accession>